<feature type="transmembrane region" description="Helical" evidence="1">
    <location>
        <begin position="91"/>
        <end position="110"/>
    </location>
</feature>
<feature type="transmembrane region" description="Helical" evidence="1">
    <location>
        <begin position="48"/>
        <end position="71"/>
    </location>
</feature>
<dbReference type="Gene3D" id="3.30.565.10">
    <property type="entry name" value="Histidine kinase-like ATPase, C-terminal domain"/>
    <property type="match status" value="1"/>
</dbReference>
<dbReference type="InterPro" id="IPR010559">
    <property type="entry name" value="Sig_transdc_His_kin_internal"/>
</dbReference>
<sequence>MHLTKKLYYKNLPISIKKIVWGALATSIFFVLKAYTNHLINAYNYEFSWVLISLKTGITYFIWVVLTPLVYQLTNTLQNTKANISIKIFKFLLGAMLLAFFHQLLISRLNDGIYYLNSGYFKSFFGHNNLVVLVIGSFSSFIELLVISAVFLASDYQKKYILNQKALIAAQLNALRMQLQPHFLFNTLHSIAAMIDIDTKNAQKMLSKLGLLLRNMLEYDAEQMVTVKEELNFIKDYLDLEQVRYQDRITIKYNISEETLSLKVPSMIFQPLVENAIKYGVIPTVDEGEININIHLEYCDILQERGLILEITNTVHIQNGYKKPEGTGLGLKNVNKRLQQFYDNTYTFNAHFETPDVYIAKIIVPIIK</sequence>
<dbReference type="InterPro" id="IPR050640">
    <property type="entry name" value="Bact_2-comp_sensor_kinase"/>
</dbReference>
<evidence type="ECO:0000259" key="2">
    <source>
        <dbReference type="Pfam" id="PF06580"/>
    </source>
</evidence>
<dbReference type="PANTHER" id="PTHR34220:SF7">
    <property type="entry name" value="SENSOR HISTIDINE KINASE YPDA"/>
    <property type="match status" value="1"/>
</dbReference>
<evidence type="ECO:0000256" key="1">
    <source>
        <dbReference type="SAM" id="Phobius"/>
    </source>
</evidence>
<dbReference type="GO" id="GO:0016020">
    <property type="term" value="C:membrane"/>
    <property type="evidence" value="ECO:0007669"/>
    <property type="project" value="InterPro"/>
</dbReference>
<keyword evidence="1" id="KW-1133">Transmembrane helix</keyword>
<protein>
    <recommendedName>
        <fullName evidence="2">Signal transduction histidine kinase internal region domain-containing protein</fullName>
    </recommendedName>
</protein>
<dbReference type="AlphaFoldDB" id="A0A554VP60"/>
<keyword evidence="4" id="KW-1185">Reference proteome</keyword>
<keyword evidence="1" id="KW-0472">Membrane</keyword>
<organism evidence="3 4">
    <name type="scientific">Aquimarina algiphila</name>
    <dbReference type="NCBI Taxonomy" id="2047982"/>
    <lineage>
        <taxon>Bacteria</taxon>
        <taxon>Pseudomonadati</taxon>
        <taxon>Bacteroidota</taxon>
        <taxon>Flavobacteriia</taxon>
        <taxon>Flavobacteriales</taxon>
        <taxon>Flavobacteriaceae</taxon>
        <taxon>Aquimarina</taxon>
    </lineage>
</organism>
<feature type="domain" description="Signal transduction histidine kinase internal region" evidence="2">
    <location>
        <begin position="170"/>
        <end position="249"/>
    </location>
</feature>
<gene>
    <name evidence="3" type="ORF">FOF46_05530</name>
</gene>
<dbReference type="OrthoDB" id="9809908at2"/>
<dbReference type="GO" id="GO:0000155">
    <property type="term" value="F:phosphorelay sensor kinase activity"/>
    <property type="evidence" value="ECO:0007669"/>
    <property type="project" value="InterPro"/>
</dbReference>
<evidence type="ECO:0000313" key="3">
    <source>
        <dbReference type="EMBL" id="TSE10203.1"/>
    </source>
</evidence>
<feature type="transmembrane region" description="Helical" evidence="1">
    <location>
        <begin position="130"/>
        <end position="153"/>
    </location>
</feature>
<keyword evidence="1" id="KW-0812">Transmembrane</keyword>
<dbReference type="SUPFAM" id="SSF55874">
    <property type="entry name" value="ATPase domain of HSP90 chaperone/DNA topoisomerase II/histidine kinase"/>
    <property type="match status" value="1"/>
</dbReference>
<evidence type="ECO:0000313" key="4">
    <source>
        <dbReference type="Proteomes" id="UP000318833"/>
    </source>
</evidence>
<name>A0A554VP60_9FLAO</name>
<dbReference type="Proteomes" id="UP000318833">
    <property type="component" value="Unassembled WGS sequence"/>
</dbReference>
<dbReference type="Pfam" id="PF06580">
    <property type="entry name" value="His_kinase"/>
    <property type="match status" value="1"/>
</dbReference>
<dbReference type="EMBL" id="VLNR01000008">
    <property type="protein sequence ID" value="TSE10203.1"/>
    <property type="molecule type" value="Genomic_DNA"/>
</dbReference>
<feature type="transmembrane region" description="Helical" evidence="1">
    <location>
        <begin position="20"/>
        <end position="36"/>
    </location>
</feature>
<accession>A0A554VP60</accession>
<dbReference type="InterPro" id="IPR036890">
    <property type="entry name" value="HATPase_C_sf"/>
</dbReference>
<comment type="caution">
    <text evidence="3">The sequence shown here is derived from an EMBL/GenBank/DDBJ whole genome shotgun (WGS) entry which is preliminary data.</text>
</comment>
<dbReference type="RefSeq" id="WP_143915757.1">
    <property type="nucleotide sequence ID" value="NZ_CANMIK010000008.1"/>
</dbReference>
<dbReference type="PANTHER" id="PTHR34220">
    <property type="entry name" value="SENSOR HISTIDINE KINASE YPDA"/>
    <property type="match status" value="1"/>
</dbReference>
<proteinExistence type="predicted"/>
<reference evidence="3 4" key="1">
    <citation type="submission" date="2019-07" db="EMBL/GenBank/DDBJ databases">
        <title>The draft genome sequence of Aquimarina algiphila M91.</title>
        <authorList>
            <person name="Meng X."/>
        </authorList>
    </citation>
    <scope>NUCLEOTIDE SEQUENCE [LARGE SCALE GENOMIC DNA]</scope>
    <source>
        <strain evidence="3 4">M91</strain>
    </source>
</reference>